<dbReference type="InterPro" id="IPR029033">
    <property type="entry name" value="His_PPase_superfam"/>
</dbReference>
<keyword evidence="4" id="KW-0378">Hydrolase</keyword>
<sequence length="558" mass="59467">MGGPAAALTPEGELMCYNAGVSLRRRYVEAASPQVMAGLGTFDLAKVMVNSSDTDRTLASATSLMYGLYPPRGALKGPLPPDPDSPSLLPYNLTVVPVHSTTGTNDVAIRAFDKCPTYNAAITAVYTSAPFVAYQARLGGFFTSLQRTTRERKGSSAAHVARSLRAQGRLLSAQRRGGSCPPLKWRRIRAASALHRAPLLCAAAAAPSPPYFNNSHHNNFNFPQAQLTAADLCTSQFNATITLDIFYNIFDCLNTEDQGTVHATLGAEELTGVRKVAAWLEQQRYAPALVKRMLGGNLVTAMMADFTGAMAGTSNVTLHVWSGHYPAQKSVLSLLGLQELVYGIPEYAAYLLMELLSQGGVWGVRFLFRNGNNADTLPEPLMFPAPLGVKQDADGVVAWADFQRYTASINAVYASPADWCDECGNTTADICLKAQGPPDPPSRLRRGGEVDSGENLKLTRRICEPCGLVQRVRQHHRRRLPEGSAPGADGRGAAHRRRGRPDQGGGGSGGGSSINKGAYAAVTVVCVVGAAALGFVGGRFLGRRGVLRNTATYGGDVI</sequence>
<evidence type="ECO:0000313" key="10">
    <source>
        <dbReference type="Proteomes" id="UP000664859"/>
    </source>
</evidence>
<evidence type="ECO:0000256" key="3">
    <source>
        <dbReference type="ARBA" id="ARBA00022729"/>
    </source>
</evidence>
<feature type="compositionally biased region" description="Gly residues" evidence="7">
    <location>
        <begin position="502"/>
        <end position="512"/>
    </location>
</feature>
<dbReference type="AlphaFoldDB" id="A0A836CJR3"/>
<comment type="catalytic activity">
    <reaction evidence="1">
        <text>a phosphate monoester + H2O = an alcohol + phosphate</text>
        <dbReference type="Rhea" id="RHEA:15017"/>
        <dbReference type="ChEBI" id="CHEBI:15377"/>
        <dbReference type="ChEBI" id="CHEBI:30879"/>
        <dbReference type="ChEBI" id="CHEBI:43474"/>
        <dbReference type="ChEBI" id="CHEBI:67140"/>
        <dbReference type="EC" id="3.1.3.2"/>
    </reaction>
</comment>
<evidence type="ECO:0000256" key="1">
    <source>
        <dbReference type="ARBA" id="ARBA00000032"/>
    </source>
</evidence>
<evidence type="ECO:0000256" key="7">
    <source>
        <dbReference type="SAM" id="MobiDB-lite"/>
    </source>
</evidence>
<evidence type="ECO:0000256" key="8">
    <source>
        <dbReference type="SAM" id="Phobius"/>
    </source>
</evidence>
<name>A0A836CJR3_9STRA</name>
<comment type="similarity">
    <text evidence="2">Belongs to the histidine acid phosphatase family.</text>
</comment>
<dbReference type="InterPro" id="IPR050645">
    <property type="entry name" value="Histidine_acid_phosphatase"/>
</dbReference>
<dbReference type="CDD" id="cd07061">
    <property type="entry name" value="HP_HAP_like"/>
    <property type="match status" value="1"/>
</dbReference>
<evidence type="ECO:0000256" key="4">
    <source>
        <dbReference type="ARBA" id="ARBA00022801"/>
    </source>
</evidence>
<feature type="region of interest" description="Disordered" evidence="7">
    <location>
        <begin position="474"/>
        <end position="512"/>
    </location>
</feature>
<dbReference type="GO" id="GO:0003993">
    <property type="term" value="F:acid phosphatase activity"/>
    <property type="evidence" value="ECO:0007669"/>
    <property type="project" value="UniProtKB-EC"/>
</dbReference>
<feature type="transmembrane region" description="Helical" evidence="8">
    <location>
        <begin position="518"/>
        <end position="541"/>
    </location>
</feature>
<keyword evidence="6" id="KW-0325">Glycoprotein</keyword>
<evidence type="ECO:0000256" key="2">
    <source>
        <dbReference type="ARBA" id="ARBA00005375"/>
    </source>
</evidence>
<dbReference type="Gene3D" id="3.40.50.1240">
    <property type="entry name" value="Phosphoglycerate mutase-like"/>
    <property type="match status" value="2"/>
</dbReference>
<evidence type="ECO:0000256" key="6">
    <source>
        <dbReference type="ARBA" id="ARBA00023180"/>
    </source>
</evidence>
<accession>A0A836CJR3</accession>
<dbReference type="SUPFAM" id="SSF53254">
    <property type="entry name" value="Phosphoglycerate mutase-like"/>
    <property type="match status" value="1"/>
</dbReference>
<keyword evidence="3" id="KW-0732">Signal</keyword>
<protein>
    <submittedName>
        <fullName evidence="9">Histidine phosphatase superfamily</fullName>
    </submittedName>
</protein>
<dbReference type="Proteomes" id="UP000664859">
    <property type="component" value="Unassembled WGS sequence"/>
</dbReference>
<evidence type="ECO:0000313" key="9">
    <source>
        <dbReference type="EMBL" id="KAG5189160.1"/>
    </source>
</evidence>
<evidence type="ECO:0000256" key="5">
    <source>
        <dbReference type="ARBA" id="ARBA00023157"/>
    </source>
</evidence>
<dbReference type="OrthoDB" id="258392at2759"/>
<keyword evidence="5" id="KW-1015">Disulfide bond</keyword>
<dbReference type="Pfam" id="PF00328">
    <property type="entry name" value="His_Phos_2"/>
    <property type="match status" value="1"/>
</dbReference>
<keyword evidence="8" id="KW-0472">Membrane</keyword>
<organism evidence="9 10">
    <name type="scientific">Tribonema minus</name>
    <dbReference type="NCBI Taxonomy" id="303371"/>
    <lineage>
        <taxon>Eukaryota</taxon>
        <taxon>Sar</taxon>
        <taxon>Stramenopiles</taxon>
        <taxon>Ochrophyta</taxon>
        <taxon>PX clade</taxon>
        <taxon>Xanthophyceae</taxon>
        <taxon>Tribonematales</taxon>
        <taxon>Tribonemataceae</taxon>
        <taxon>Tribonema</taxon>
    </lineage>
</organism>
<keyword evidence="8" id="KW-0812">Transmembrane</keyword>
<dbReference type="PANTHER" id="PTHR11567:SF211">
    <property type="entry name" value="PROSTATIC ACID PHOSPHATASE"/>
    <property type="match status" value="1"/>
</dbReference>
<gene>
    <name evidence="9" type="ORF">JKP88DRAFT_262185</name>
</gene>
<comment type="caution">
    <text evidence="9">The sequence shown here is derived from an EMBL/GenBank/DDBJ whole genome shotgun (WGS) entry which is preliminary data.</text>
</comment>
<dbReference type="InterPro" id="IPR000560">
    <property type="entry name" value="His_Pase_clade-2"/>
</dbReference>
<keyword evidence="8" id="KW-1133">Transmembrane helix</keyword>
<dbReference type="EMBL" id="JAFCMP010000057">
    <property type="protein sequence ID" value="KAG5189160.1"/>
    <property type="molecule type" value="Genomic_DNA"/>
</dbReference>
<proteinExistence type="inferred from homology"/>
<keyword evidence="10" id="KW-1185">Reference proteome</keyword>
<reference evidence="9" key="1">
    <citation type="submission" date="2021-02" db="EMBL/GenBank/DDBJ databases">
        <title>First Annotated Genome of the Yellow-green Alga Tribonema minus.</title>
        <authorList>
            <person name="Mahan K.M."/>
        </authorList>
    </citation>
    <scope>NUCLEOTIDE SEQUENCE</scope>
    <source>
        <strain evidence="9">UTEX B ZZ1240</strain>
    </source>
</reference>
<dbReference type="PANTHER" id="PTHR11567">
    <property type="entry name" value="ACID PHOSPHATASE-RELATED"/>
    <property type="match status" value="1"/>
</dbReference>